<protein>
    <submittedName>
        <fullName evidence="1">Uncharacterized protein</fullName>
    </submittedName>
</protein>
<dbReference type="EnsemblMetazoa" id="CLYHEMT018494.1">
    <property type="protein sequence ID" value="CLYHEMP018494.1"/>
    <property type="gene ID" value="CLYHEMG018494"/>
</dbReference>
<evidence type="ECO:0000313" key="2">
    <source>
        <dbReference type="Proteomes" id="UP000594262"/>
    </source>
</evidence>
<evidence type="ECO:0000313" key="1">
    <source>
        <dbReference type="EnsemblMetazoa" id="CLYHEMP018494.1"/>
    </source>
</evidence>
<reference evidence="1" key="1">
    <citation type="submission" date="2021-01" db="UniProtKB">
        <authorList>
            <consortium name="EnsemblMetazoa"/>
        </authorList>
    </citation>
    <scope>IDENTIFICATION</scope>
</reference>
<proteinExistence type="predicted"/>
<organism evidence="1 2">
    <name type="scientific">Clytia hemisphaerica</name>
    <dbReference type="NCBI Taxonomy" id="252671"/>
    <lineage>
        <taxon>Eukaryota</taxon>
        <taxon>Metazoa</taxon>
        <taxon>Cnidaria</taxon>
        <taxon>Hydrozoa</taxon>
        <taxon>Hydroidolina</taxon>
        <taxon>Leptothecata</taxon>
        <taxon>Obeliida</taxon>
        <taxon>Clytiidae</taxon>
        <taxon>Clytia</taxon>
    </lineage>
</organism>
<dbReference type="AlphaFoldDB" id="A0A7M5X6Y7"/>
<accession>A0A7M5X6Y7</accession>
<name>A0A7M5X6Y7_9CNID</name>
<sequence length="101" mass="11659">MLYGCNKNTRKDLAELPPAPSDMVLGFKLHRAYPVRSEGRIITRVSSNKESVYFHLDRKCIAIEFPHRKLTKADIVVKNDVAPPKESHKLKIREEFNLILD</sequence>
<dbReference type="Proteomes" id="UP000594262">
    <property type="component" value="Unplaced"/>
</dbReference>
<keyword evidence="2" id="KW-1185">Reference proteome</keyword>